<keyword evidence="2" id="KW-1185">Reference proteome</keyword>
<name>A0A853C382_9ACTN</name>
<accession>A0A853C382</accession>
<reference evidence="1 2" key="1">
    <citation type="submission" date="2020-07" db="EMBL/GenBank/DDBJ databases">
        <title>Sequencing the genomes of 1000 actinobacteria strains.</title>
        <authorList>
            <person name="Klenk H.-P."/>
        </authorList>
    </citation>
    <scope>NUCLEOTIDE SEQUENCE [LARGE SCALE GENOMIC DNA]</scope>
    <source>
        <strain evidence="1 2">DSM 103833</strain>
    </source>
</reference>
<dbReference type="AlphaFoldDB" id="A0A853C382"/>
<gene>
    <name evidence="1" type="ORF">HNR19_002467</name>
</gene>
<dbReference type="RefSeq" id="WP_179668213.1">
    <property type="nucleotide sequence ID" value="NZ_JACCFP010000001.1"/>
</dbReference>
<evidence type="ECO:0000313" key="2">
    <source>
        <dbReference type="Proteomes" id="UP000530424"/>
    </source>
</evidence>
<organism evidence="1 2">
    <name type="scientific">Nocardioides thalensis</name>
    <dbReference type="NCBI Taxonomy" id="1914755"/>
    <lineage>
        <taxon>Bacteria</taxon>
        <taxon>Bacillati</taxon>
        <taxon>Actinomycetota</taxon>
        <taxon>Actinomycetes</taxon>
        <taxon>Propionibacteriales</taxon>
        <taxon>Nocardioidaceae</taxon>
        <taxon>Nocardioides</taxon>
    </lineage>
</organism>
<dbReference type="InterPro" id="IPR021074">
    <property type="entry name" value="Formate_DH_dsu"/>
</dbReference>
<dbReference type="Proteomes" id="UP000530424">
    <property type="component" value="Unassembled WGS sequence"/>
</dbReference>
<dbReference type="Pfam" id="PF11390">
    <property type="entry name" value="FdsD"/>
    <property type="match status" value="1"/>
</dbReference>
<evidence type="ECO:0000313" key="1">
    <source>
        <dbReference type="EMBL" id="NYJ01769.1"/>
    </source>
</evidence>
<dbReference type="SUPFAM" id="SSF89796">
    <property type="entry name" value="CoA-transferase family III (CaiB/BaiF)"/>
    <property type="match status" value="1"/>
</dbReference>
<comment type="caution">
    <text evidence="1">The sequence shown here is derived from an EMBL/GenBank/DDBJ whole genome shotgun (WGS) entry which is preliminary data.</text>
</comment>
<evidence type="ECO:0008006" key="3">
    <source>
        <dbReference type="Google" id="ProtNLM"/>
    </source>
</evidence>
<proteinExistence type="predicted"/>
<dbReference type="InterPro" id="IPR023606">
    <property type="entry name" value="CoA-Trfase_III_dom_1_sf"/>
</dbReference>
<sequence length="163" mass="17170">MSATTPPEIRLINNIAVQFGHLAPERASEEVANHVRKFWDPRMKARLLELATTEAELLQPAAYAAVGLVNGSVSPPQAPATSATLLSVRTADGSLEVDLGDPRSVDGLRSAIGVDSTGRTASDLRGAIEQVTTRWTTAEALLALDQEDVPARAVNGDHGLVAP</sequence>
<dbReference type="EMBL" id="JACCFP010000001">
    <property type="protein sequence ID" value="NYJ01769.1"/>
    <property type="molecule type" value="Genomic_DNA"/>
</dbReference>
<protein>
    <recommendedName>
        <fullName evidence="3">Formate dehydrogenase</fullName>
    </recommendedName>
</protein>